<gene>
    <name evidence="1" type="ORF">FBGL_01740</name>
</gene>
<proteinExistence type="predicted"/>
<protein>
    <submittedName>
        <fullName evidence="1">Uncharacterized protein</fullName>
    </submittedName>
</protein>
<accession>A0A1B9DYG5</accession>
<name>A0A1B9DYG5_9FLAO</name>
<reference evidence="2" key="1">
    <citation type="submission" date="2016-03" db="EMBL/GenBank/DDBJ databases">
        <title>Draft genome sequence of Paenibacillus glacialis DSM 22343.</title>
        <authorList>
            <person name="Shin S.-K."/>
            <person name="Yi H."/>
        </authorList>
    </citation>
    <scope>NUCLEOTIDE SEQUENCE [LARGE SCALE GENOMIC DNA]</scope>
    <source>
        <strain evidence="2">NBRC 105008</strain>
    </source>
</reference>
<dbReference type="EMBL" id="LVEO01000002">
    <property type="protein sequence ID" value="OCB74716.1"/>
    <property type="molecule type" value="Genomic_DNA"/>
</dbReference>
<organism evidence="1 2">
    <name type="scientific">Flavobacterium glycines</name>
    <dbReference type="NCBI Taxonomy" id="551990"/>
    <lineage>
        <taxon>Bacteria</taxon>
        <taxon>Pseudomonadati</taxon>
        <taxon>Bacteroidota</taxon>
        <taxon>Flavobacteriia</taxon>
        <taxon>Flavobacteriales</taxon>
        <taxon>Flavobacteriaceae</taxon>
        <taxon>Flavobacterium</taxon>
    </lineage>
</organism>
<dbReference type="Proteomes" id="UP000093226">
    <property type="component" value="Unassembled WGS sequence"/>
</dbReference>
<comment type="caution">
    <text evidence="1">The sequence shown here is derived from an EMBL/GenBank/DDBJ whole genome shotgun (WGS) entry which is preliminary data.</text>
</comment>
<evidence type="ECO:0000313" key="2">
    <source>
        <dbReference type="Proteomes" id="UP000093226"/>
    </source>
</evidence>
<evidence type="ECO:0000313" key="1">
    <source>
        <dbReference type="EMBL" id="OCB74716.1"/>
    </source>
</evidence>
<dbReference type="STRING" id="551990.SAMN05192550_1700"/>
<sequence length="162" mass="18924">MIPLFAVGKIFECECSNCNKEFDFEDFSENEKQKILNQKEIKEAETPWWTYSGIVILLGLIIFSINSYFDNDKLTKERINTPTTGDVYVLKLDTGYYSTLKIDTITHDSIYTTENDFKSYLSSDIDDIDTPENYTTQKEAYSKKELIELFEKDIITSIKRKE</sequence>
<dbReference type="AlphaFoldDB" id="A0A1B9DYG5"/>